<proteinExistence type="inferred from homology"/>
<evidence type="ECO:0000313" key="5">
    <source>
        <dbReference type="Proteomes" id="UP000641386"/>
    </source>
</evidence>
<dbReference type="Gene3D" id="3.40.50.1820">
    <property type="entry name" value="alpha/beta hydrolase"/>
    <property type="match status" value="1"/>
</dbReference>
<dbReference type="PANTHER" id="PTHR11487">
    <property type="entry name" value="THIOESTERASE"/>
    <property type="match status" value="1"/>
</dbReference>
<gene>
    <name evidence="4" type="ORF">GCM10014715_14410</name>
</gene>
<evidence type="ECO:0000256" key="2">
    <source>
        <dbReference type="SAM" id="MobiDB-lite"/>
    </source>
</evidence>
<name>A0A918ZNJ7_9ACTN</name>
<dbReference type="Pfam" id="PF00975">
    <property type="entry name" value="Thioesterase"/>
    <property type="match status" value="1"/>
</dbReference>
<dbReference type="Proteomes" id="UP000641386">
    <property type="component" value="Unassembled WGS sequence"/>
</dbReference>
<evidence type="ECO:0000259" key="3">
    <source>
        <dbReference type="Pfam" id="PF00975"/>
    </source>
</evidence>
<dbReference type="InterPro" id="IPR001031">
    <property type="entry name" value="Thioesterase"/>
</dbReference>
<dbReference type="GO" id="GO:0008610">
    <property type="term" value="P:lipid biosynthetic process"/>
    <property type="evidence" value="ECO:0007669"/>
    <property type="project" value="TreeGrafter"/>
</dbReference>
<dbReference type="PANTHER" id="PTHR11487:SF0">
    <property type="entry name" value="S-ACYL FATTY ACID SYNTHASE THIOESTERASE, MEDIUM CHAIN"/>
    <property type="match status" value="1"/>
</dbReference>
<feature type="domain" description="Thioesterase" evidence="3">
    <location>
        <begin position="12"/>
        <end position="233"/>
    </location>
</feature>
<organism evidence="4 5">
    <name type="scientific">Streptomyces spiralis</name>
    <dbReference type="NCBI Taxonomy" id="66376"/>
    <lineage>
        <taxon>Bacteria</taxon>
        <taxon>Bacillati</taxon>
        <taxon>Actinomycetota</taxon>
        <taxon>Actinomycetes</taxon>
        <taxon>Kitasatosporales</taxon>
        <taxon>Streptomycetaceae</taxon>
        <taxon>Streptomyces</taxon>
    </lineage>
</organism>
<dbReference type="InterPro" id="IPR012223">
    <property type="entry name" value="TEII"/>
</dbReference>
<reference evidence="4" key="1">
    <citation type="journal article" date="2014" name="Int. J. Syst. Evol. Microbiol.">
        <title>Complete genome sequence of Corynebacterium casei LMG S-19264T (=DSM 44701T), isolated from a smear-ripened cheese.</title>
        <authorList>
            <consortium name="US DOE Joint Genome Institute (JGI-PGF)"/>
            <person name="Walter F."/>
            <person name="Albersmeier A."/>
            <person name="Kalinowski J."/>
            <person name="Ruckert C."/>
        </authorList>
    </citation>
    <scope>NUCLEOTIDE SEQUENCE</scope>
    <source>
        <strain evidence="4">JCM 3302</strain>
    </source>
</reference>
<sequence>MELRTARVPELTLVLLHHAGGSAGGYRHFVSHLPEHWRVLAAELPGRVHASGQHGCRSVGEVVDRLLPVLRAEPVGAYAVFGHSMGALVAFELVRALERLGRPPLWLGLSGSPAPETGGPAAPRRHTWPRERLEDFMRRLGGTPDSAWHHPVLAERMVRTMRRDLEIIDTYEYDGGPPLTTPLSLFAGEADPLVPPERVRRWGEHTRASAIFHRLPGGHFYLFDRAAEVCRRIVEDVTAHTRRAVATRAPGPPAPPVQEALQAGPSRSAVLGSP</sequence>
<dbReference type="InterPro" id="IPR029058">
    <property type="entry name" value="AB_hydrolase_fold"/>
</dbReference>
<dbReference type="SUPFAM" id="SSF53474">
    <property type="entry name" value="alpha/beta-Hydrolases"/>
    <property type="match status" value="1"/>
</dbReference>
<dbReference type="EMBL" id="BNBC01000004">
    <property type="protein sequence ID" value="GHE61974.1"/>
    <property type="molecule type" value="Genomic_DNA"/>
</dbReference>
<reference evidence="4" key="2">
    <citation type="submission" date="2020-09" db="EMBL/GenBank/DDBJ databases">
        <authorList>
            <person name="Sun Q."/>
            <person name="Ohkuma M."/>
        </authorList>
    </citation>
    <scope>NUCLEOTIDE SEQUENCE</scope>
    <source>
        <strain evidence="4">JCM 3302</strain>
    </source>
</reference>
<accession>A0A918ZNJ7</accession>
<feature type="region of interest" description="Disordered" evidence="2">
    <location>
        <begin position="244"/>
        <end position="274"/>
    </location>
</feature>
<protein>
    <submittedName>
        <fullName evidence="4">Thioesterase</fullName>
    </submittedName>
</protein>
<comment type="caution">
    <text evidence="4">The sequence shown here is derived from an EMBL/GenBank/DDBJ whole genome shotgun (WGS) entry which is preliminary data.</text>
</comment>
<evidence type="ECO:0000256" key="1">
    <source>
        <dbReference type="ARBA" id="ARBA00007169"/>
    </source>
</evidence>
<dbReference type="AlphaFoldDB" id="A0A918ZNJ7"/>
<dbReference type="RefSeq" id="WP_189897608.1">
    <property type="nucleotide sequence ID" value="NZ_BNBC01000004.1"/>
</dbReference>
<keyword evidence="5" id="KW-1185">Reference proteome</keyword>
<evidence type="ECO:0000313" key="4">
    <source>
        <dbReference type="EMBL" id="GHE61974.1"/>
    </source>
</evidence>
<comment type="similarity">
    <text evidence="1">Belongs to the thioesterase family.</text>
</comment>